<sequence length="67" mass="7449">MKRTYNTAEVEFFVPEQPPKPAEIPKGVTDGIAYIEGYNLTLPPLKGQAGKAIGILATKGEVHFWYR</sequence>
<evidence type="ECO:0000313" key="1">
    <source>
        <dbReference type="EMBL" id="PHE85717.1"/>
    </source>
</evidence>
<dbReference type="AlphaFoldDB" id="A0ABD6SXY4"/>
<evidence type="ECO:0000313" key="2">
    <source>
        <dbReference type="Proteomes" id="UP000221918"/>
    </source>
</evidence>
<name>A0ABD6SXY4_9BACI</name>
<proteinExistence type="predicted"/>
<dbReference type="RefSeq" id="WP_003204244.1">
    <property type="nucleotide sequence ID" value="NZ_CM000744.1"/>
</dbReference>
<accession>A0ABD6SXY4</accession>
<dbReference type="Proteomes" id="UP000221918">
    <property type="component" value="Unassembled WGS sequence"/>
</dbReference>
<reference evidence="1 2" key="1">
    <citation type="submission" date="2017-09" db="EMBL/GenBank/DDBJ databases">
        <title>Large-scale bioinformatics analysis of Bacillus genomes uncovers conserved roles of natural products in bacterial physiology.</title>
        <authorList>
            <consortium name="Agbiome Team Llc"/>
            <person name="Bleich R.M."/>
            <person name="Grubbs K.J."/>
            <person name="Santa Maria K.C."/>
            <person name="Allen S.E."/>
            <person name="Farag S."/>
            <person name="Shank E.A."/>
            <person name="Bowers A."/>
        </authorList>
    </citation>
    <scope>NUCLEOTIDE SEQUENCE [LARGE SCALE GENOMIC DNA]</scope>
    <source>
        <strain evidence="1 2">AFS037265</strain>
    </source>
</reference>
<comment type="caution">
    <text evidence="1">The sequence shown here is derived from an EMBL/GenBank/DDBJ whole genome shotgun (WGS) entry which is preliminary data.</text>
</comment>
<dbReference type="EMBL" id="NUTL01000201">
    <property type="protein sequence ID" value="PHE85717.1"/>
    <property type="molecule type" value="Genomic_DNA"/>
</dbReference>
<organism evidence="1 2">
    <name type="scientific">Bacillus pseudomycoides</name>
    <dbReference type="NCBI Taxonomy" id="64104"/>
    <lineage>
        <taxon>Bacteria</taxon>
        <taxon>Bacillati</taxon>
        <taxon>Bacillota</taxon>
        <taxon>Bacilli</taxon>
        <taxon>Bacillales</taxon>
        <taxon>Bacillaceae</taxon>
        <taxon>Bacillus</taxon>
        <taxon>Bacillus cereus group</taxon>
    </lineage>
</organism>
<gene>
    <name evidence="1" type="ORF">COF81_28955</name>
</gene>
<protein>
    <submittedName>
        <fullName evidence="1">N-acetylmuramoyl-L-alanine amidase</fullName>
    </submittedName>
</protein>